<dbReference type="Pfam" id="PF16745">
    <property type="entry name" value="RsgA_N"/>
    <property type="match status" value="1"/>
</dbReference>
<evidence type="ECO:0000256" key="9">
    <source>
        <dbReference type="ARBA" id="ARBA00023134"/>
    </source>
</evidence>
<dbReference type="InterPro" id="IPR010914">
    <property type="entry name" value="RsgA_GTPase_dom"/>
</dbReference>
<keyword evidence="3 10" id="KW-0479">Metal-binding</keyword>
<dbReference type="GO" id="GO:0005737">
    <property type="term" value="C:cytoplasm"/>
    <property type="evidence" value="ECO:0007669"/>
    <property type="project" value="UniProtKB-SubCell"/>
</dbReference>
<dbReference type="HAMAP" id="MF_01820">
    <property type="entry name" value="GTPase_RsgA"/>
    <property type="match status" value="1"/>
</dbReference>
<keyword evidence="9 10" id="KW-0342">GTP-binding</keyword>
<keyword evidence="1 10" id="KW-0963">Cytoplasm</keyword>
<name>A0A4V2SYD1_9BACL</name>
<comment type="cofactor">
    <cofactor evidence="10">
        <name>Zn(2+)</name>
        <dbReference type="ChEBI" id="CHEBI:29105"/>
    </cofactor>
    <text evidence="10">Binds 1 zinc ion per subunit.</text>
</comment>
<dbReference type="Gene3D" id="1.10.40.50">
    <property type="entry name" value="Probable gtpase engc, domain 3"/>
    <property type="match status" value="1"/>
</dbReference>
<dbReference type="GO" id="GO:0042274">
    <property type="term" value="P:ribosomal small subunit biogenesis"/>
    <property type="evidence" value="ECO:0007669"/>
    <property type="project" value="UniProtKB-UniRule"/>
</dbReference>
<dbReference type="GO" id="GO:0046872">
    <property type="term" value="F:metal ion binding"/>
    <property type="evidence" value="ECO:0007669"/>
    <property type="project" value="UniProtKB-KW"/>
</dbReference>
<dbReference type="NCBIfam" id="TIGR00157">
    <property type="entry name" value="ribosome small subunit-dependent GTPase A"/>
    <property type="match status" value="1"/>
</dbReference>
<dbReference type="InterPro" id="IPR027417">
    <property type="entry name" value="P-loop_NTPase"/>
</dbReference>
<dbReference type="InterPro" id="IPR004881">
    <property type="entry name" value="Ribosome_biogen_GTPase_RsgA"/>
</dbReference>
<dbReference type="GO" id="GO:0019843">
    <property type="term" value="F:rRNA binding"/>
    <property type="evidence" value="ECO:0007669"/>
    <property type="project" value="UniProtKB-KW"/>
</dbReference>
<evidence type="ECO:0000256" key="1">
    <source>
        <dbReference type="ARBA" id="ARBA00022490"/>
    </source>
</evidence>
<comment type="subcellular location">
    <subcellularLocation>
        <location evidence="10">Cytoplasm</location>
    </subcellularLocation>
</comment>
<comment type="function">
    <text evidence="10">One of several proteins that assist in the late maturation steps of the functional core of the 30S ribosomal subunit. Helps release RbfA from mature subunits. May play a role in the assembly of ribosomal proteins into the subunit. Circularly permuted GTPase that catalyzes slow GTP hydrolysis, GTPase activity is stimulated by the 30S ribosomal subunit.</text>
</comment>
<feature type="binding site" evidence="10">
    <location>
        <position position="262"/>
    </location>
    <ligand>
        <name>Zn(2+)</name>
        <dbReference type="ChEBI" id="CHEBI:29105"/>
    </ligand>
</feature>
<reference evidence="13 14" key="1">
    <citation type="submission" date="2019-03" db="EMBL/GenBank/DDBJ databases">
        <title>Genomic Encyclopedia of Type Strains, Phase IV (KMG-IV): sequencing the most valuable type-strain genomes for metagenomic binning, comparative biology and taxonomic classification.</title>
        <authorList>
            <person name="Goeker M."/>
        </authorList>
    </citation>
    <scope>NUCLEOTIDE SEQUENCE [LARGE SCALE GENOMIC DNA]</scope>
    <source>
        <strain evidence="13 14">DSM 46831</strain>
    </source>
</reference>
<evidence type="ECO:0000256" key="8">
    <source>
        <dbReference type="ARBA" id="ARBA00022884"/>
    </source>
</evidence>
<dbReference type="SUPFAM" id="SSF52540">
    <property type="entry name" value="P-loop containing nucleoside triphosphate hydrolases"/>
    <property type="match status" value="1"/>
</dbReference>
<evidence type="ECO:0000259" key="11">
    <source>
        <dbReference type="PROSITE" id="PS50936"/>
    </source>
</evidence>
<evidence type="ECO:0000313" key="13">
    <source>
        <dbReference type="EMBL" id="TCP69763.1"/>
    </source>
</evidence>
<comment type="similarity">
    <text evidence="10">Belongs to the TRAFAC class YlqF/YawG GTPase family. RsgA subfamily.</text>
</comment>
<keyword evidence="6 10" id="KW-0378">Hydrolase</keyword>
<dbReference type="PROSITE" id="PS50936">
    <property type="entry name" value="ENGC_GTPASE"/>
    <property type="match status" value="1"/>
</dbReference>
<feature type="domain" description="EngC GTPase" evidence="11">
    <location>
        <begin position="75"/>
        <end position="223"/>
    </location>
</feature>
<dbReference type="GO" id="GO:0005525">
    <property type="term" value="F:GTP binding"/>
    <property type="evidence" value="ECO:0007669"/>
    <property type="project" value="UniProtKB-UniRule"/>
</dbReference>
<comment type="caution">
    <text evidence="13">The sequence shown here is derived from an EMBL/GenBank/DDBJ whole genome shotgun (WGS) entry which is preliminary data.</text>
</comment>
<keyword evidence="5 10" id="KW-0547">Nucleotide-binding</keyword>
<evidence type="ECO:0000256" key="4">
    <source>
        <dbReference type="ARBA" id="ARBA00022730"/>
    </source>
</evidence>
<dbReference type="CDD" id="cd04466">
    <property type="entry name" value="S1_YloQ_GTPase"/>
    <property type="match status" value="1"/>
</dbReference>
<dbReference type="Proteomes" id="UP000294746">
    <property type="component" value="Unassembled WGS sequence"/>
</dbReference>
<feature type="domain" description="CP-type G" evidence="12">
    <location>
        <begin position="66"/>
        <end position="225"/>
    </location>
</feature>
<sequence length="296" mass="32933">MPSGQIIKAISGFYYVRTDQGETYECKARGVFKFEKKKCKPLVGDYVQFDETDAGKGYVTAIEPRQTELVRPAIANVTQAVVVCSLREPAFQQMPLDRFLVHAEHAGLEIVVVLTKLDLLEDPAELEAIRASYAPTGYSIVATSIETTDGIEQIMPYLKDQISVFAGQSGVGKSSLLNRILPNHQLETGAVSQKIGRGRHTTRSVEIIPLETGGLVADSPGFSQLTFDGMEPADLGHCFPEFREKAEGCRFRGCLHVNEPSCKVREASQTGEIDPKRYDHYVTFLEEIKELQLRRY</sequence>
<evidence type="ECO:0000256" key="5">
    <source>
        <dbReference type="ARBA" id="ARBA00022741"/>
    </source>
</evidence>
<dbReference type="PANTHER" id="PTHR32120:SF11">
    <property type="entry name" value="SMALL RIBOSOMAL SUBUNIT BIOGENESIS GTPASE RSGA 1, MITOCHONDRIAL-RELATED"/>
    <property type="match status" value="1"/>
</dbReference>
<organism evidence="13 14">
    <name type="scientific">Baia soyae</name>
    <dbReference type="NCBI Taxonomy" id="1544746"/>
    <lineage>
        <taxon>Bacteria</taxon>
        <taxon>Bacillati</taxon>
        <taxon>Bacillota</taxon>
        <taxon>Bacilli</taxon>
        <taxon>Bacillales</taxon>
        <taxon>Thermoactinomycetaceae</taxon>
        <taxon>Baia</taxon>
    </lineage>
</organism>
<dbReference type="Pfam" id="PF03193">
    <property type="entry name" value="RsgA_GTPase"/>
    <property type="match status" value="1"/>
</dbReference>
<dbReference type="InterPro" id="IPR031944">
    <property type="entry name" value="RsgA_N"/>
</dbReference>
<evidence type="ECO:0000313" key="14">
    <source>
        <dbReference type="Proteomes" id="UP000294746"/>
    </source>
</evidence>
<evidence type="ECO:0000256" key="7">
    <source>
        <dbReference type="ARBA" id="ARBA00022833"/>
    </source>
</evidence>
<proteinExistence type="inferred from homology"/>
<feature type="binding site" evidence="10">
    <location>
        <position position="254"/>
    </location>
    <ligand>
        <name>Zn(2+)</name>
        <dbReference type="ChEBI" id="CHEBI:29105"/>
    </ligand>
</feature>
<dbReference type="InterPro" id="IPR030378">
    <property type="entry name" value="G_CP_dom"/>
</dbReference>
<dbReference type="PANTHER" id="PTHR32120">
    <property type="entry name" value="SMALL RIBOSOMAL SUBUNIT BIOGENESIS GTPASE RSGA"/>
    <property type="match status" value="1"/>
</dbReference>
<feature type="binding site" evidence="10">
    <location>
        <position position="249"/>
    </location>
    <ligand>
        <name>Zn(2+)</name>
        <dbReference type="ChEBI" id="CHEBI:29105"/>
    </ligand>
</feature>
<feature type="binding site" evidence="10">
    <location>
        <position position="256"/>
    </location>
    <ligand>
        <name>Zn(2+)</name>
        <dbReference type="ChEBI" id="CHEBI:29105"/>
    </ligand>
</feature>
<keyword evidence="8 10" id="KW-0694">RNA-binding</keyword>
<gene>
    <name evidence="10" type="primary">rsgA</name>
    <name evidence="13" type="ORF">EDD57_10679</name>
</gene>
<keyword evidence="4 10" id="KW-0699">rRNA-binding</keyword>
<dbReference type="RefSeq" id="WP_131848100.1">
    <property type="nucleotide sequence ID" value="NZ_SLXV01000006.1"/>
</dbReference>
<feature type="binding site" evidence="10">
    <location>
        <begin position="167"/>
        <end position="175"/>
    </location>
    <ligand>
        <name>GTP</name>
        <dbReference type="ChEBI" id="CHEBI:37565"/>
    </ligand>
</feature>
<keyword evidence="7 10" id="KW-0862">Zinc</keyword>
<dbReference type="OrthoDB" id="9809485at2"/>
<dbReference type="AlphaFoldDB" id="A0A4V2SYD1"/>
<evidence type="ECO:0000256" key="2">
    <source>
        <dbReference type="ARBA" id="ARBA00022517"/>
    </source>
</evidence>
<dbReference type="GO" id="GO:0003924">
    <property type="term" value="F:GTPase activity"/>
    <property type="evidence" value="ECO:0007669"/>
    <property type="project" value="UniProtKB-UniRule"/>
</dbReference>
<dbReference type="CDD" id="cd01854">
    <property type="entry name" value="YjeQ_EngC"/>
    <property type="match status" value="1"/>
</dbReference>
<evidence type="ECO:0000256" key="6">
    <source>
        <dbReference type="ARBA" id="ARBA00022801"/>
    </source>
</evidence>
<dbReference type="Gene3D" id="3.40.50.300">
    <property type="entry name" value="P-loop containing nucleotide triphosphate hydrolases"/>
    <property type="match status" value="1"/>
</dbReference>
<keyword evidence="2 10" id="KW-0690">Ribosome biogenesis</keyword>
<dbReference type="EMBL" id="SLXV01000006">
    <property type="protein sequence ID" value="TCP69763.1"/>
    <property type="molecule type" value="Genomic_DNA"/>
</dbReference>
<dbReference type="EC" id="3.6.1.-" evidence="10"/>
<comment type="subunit">
    <text evidence="10">Monomer. Associates with 30S ribosomal subunit, binds 16S rRNA.</text>
</comment>
<dbReference type="Gene3D" id="2.40.50.140">
    <property type="entry name" value="Nucleic acid-binding proteins"/>
    <property type="match status" value="1"/>
</dbReference>
<dbReference type="PROSITE" id="PS51721">
    <property type="entry name" value="G_CP"/>
    <property type="match status" value="1"/>
</dbReference>
<feature type="binding site" evidence="10">
    <location>
        <begin position="115"/>
        <end position="118"/>
    </location>
    <ligand>
        <name>GTP</name>
        <dbReference type="ChEBI" id="CHEBI:37565"/>
    </ligand>
</feature>
<dbReference type="SUPFAM" id="SSF50249">
    <property type="entry name" value="Nucleic acid-binding proteins"/>
    <property type="match status" value="1"/>
</dbReference>
<dbReference type="InterPro" id="IPR012340">
    <property type="entry name" value="NA-bd_OB-fold"/>
</dbReference>
<accession>A0A4V2SYD1</accession>
<protein>
    <recommendedName>
        <fullName evidence="10">Small ribosomal subunit biogenesis GTPase RsgA</fullName>
        <ecNumber evidence="10">3.6.1.-</ecNumber>
    </recommendedName>
</protein>
<keyword evidence="14" id="KW-1185">Reference proteome</keyword>
<evidence type="ECO:0000256" key="10">
    <source>
        <dbReference type="HAMAP-Rule" id="MF_01820"/>
    </source>
</evidence>
<evidence type="ECO:0000256" key="3">
    <source>
        <dbReference type="ARBA" id="ARBA00022723"/>
    </source>
</evidence>
<evidence type="ECO:0000259" key="12">
    <source>
        <dbReference type="PROSITE" id="PS51721"/>
    </source>
</evidence>